<evidence type="ECO:0000256" key="1">
    <source>
        <dbReference type="SAM" id="Phobius"/>
    </source>
</evidence>
<dbReference type="SMART" id="SM00028">
    <property type="entry name" value="TPR"/>
    <property type="match status" value="2"/>
</dbReference>
<accession>A0A342RZ85</accession>
<evidence type="ECO:0000313" key="2">
    <source>
        <dbReference type="EMBL" id="AOL58031.1"/>
    </source>
</evidence>
<keyword evidence="1" id="KW-1133">Transmembrane helix</keyword>
<dbReference type="SUPFAM" id="SSF48452">
    <property type="entry name" value="TPR-like"/>
    <property type="match status" value="1"/>
</dbReference>
<reference evidence="2" key="1">
    <citation type="journal article" date="2016" name="Mitochondrial DNA Part B Resour">
        <title>Organellar genome analysis of the heteromorphic red alga Mastocarpus papillatus (Phyllophoraceae, Rhodophyta).</title>
        <authorList>
            <person name="Hughey J.R."/>
            <person name="Mumford T.F."/>
            <person name="Navarrete-Fernandez T.M."/>
            <person name="Huber S.R."/>
            <person name="Freese J.M."/>
            <person name="Murray E.M.C."/>
            <person name="Sissini M.N."/>
            <person name="Gentilhomme A."/>
        </authorList>
    </citation>
    <scope>NUCLEOTIDE SEQUENCE</scope>
</reference>
<keyword evidence="1" id="KW-0812">Transmembrane</keyword>
<sequence>MPTIYLISLVTFLFPICLLITIELYKLCRQFFIINNILKRQDKENINSYESLQLAQIYLKQKKWISSIIILESNINQENKIIEQFYNCIGFCYCQIKHYNLSQYYYLQAIKKQPIYLSALHNLAKLYEILNDYKNTTDIYIKILKIDNKNKKAKQKLIMLNTKKYNRDSRI</sequence>
<dbReference type="Gene3D" id="1.25.40.10">
    <property type="entry name" value="Tetratricopeptide repeat domain"/>
    <property type="match status" value="1"/>
</dbReference>
<organism evidence="2">
    <name type="scientific">Mastocarpus papillatus</name>
    <dbReference type="NCBI Taxonomy" id="31436"/>
    <lineage>
        <taxon>Eukaryota</taxon>
        <taxon>Rhodophyta</taxon>
        <taxon>Florideophyceae</taxon>
        <taxon>Rhodymeniophycidae</taxon>
        <taxon>Gigartinales</taxon>
        <taxon>Phyllophoraceae</taxon>
        <taxon>Mastocarpus</taxon>
    </lineage>
</organism>
<gene>
    <name evidence="2" type="primary">ycf37</name>
</gene>
<dbReference type="InterPro" id="IPR011990">
    <property type="entry name" value="TPR-like_helical_dom_sf"/>
</dbReference>
<dbReference type="InterPro" id="IPR019734">
    <property type="entry name" value="TPR_rpt"/>
</dbReference>
<dbReference type="AlphaFoldDB" id="A0A342RZ85"/>
<dbReference type="GeneID" id="29071986"/>
<feature type="transmembrane region" description="Helical" evidence="1">
    <location>
        <begin position="6"/>
        <end position="25"/>
    </location>
</feature>
<dbReference type="EMBL" id="KX525588">
    <property type="protein sequence ID" value="AOL58031.1"/>
    <property type="molecule type" value="Genomic_DNA"/>
</dbReference>
<keyword evidence="2" id="KW-0934">Plastid</keyword>
<protein>
    <submittedName>
        <fullName evidence="2">Conserved hypothetical plastid protein</fullName>
    </submittedName>
</protein>
<name>A0A342RZ85_9FLOR</name>
<proteinExistence type="predicted"/>
<dbReference type="RefSeq" id="YP_009295547.1">
    <property type="nucleotide sequence ID" value="NC_031167.1"/>
</dbReference>
<keyword evidence="1" id="KW-0472">Membrane</keyword>
<geneLocation type="plastid" evidence="2"/>